<proteinExistence type="predicted"/>
<sequence>MEIESSIIASQNALGINPSVREPQRDADARQQQQQRAVTEHPKTQVVIRQGNSEAFKQADNYREQKAIYDQPDSRGRNAIQAYQSLQRQSQREGIHNSLGVDTYV</sequence>
<name>A0A8J6IXU7_9ALTE</name>
<feature type="region of interest" description="Disordered" evidence="1">
    <location>
        <begin position="85"/>
        <end position="105"/>
    </location>
</feature>
<dbReference type="EMBL" id="JACNEP010000015">
    <property type="protein sequence ID" value="MBC3767238.1"/>
    <property type="molecule type" value="Genomic_DNA"/>
</dbReference>
<dbReference type="AlphaFoldDB" id="A0A8J6IXU7"/>
<accession>A0A8J6IXU7</accession>
<evidence type="ECO:0000313" key="3">
    <source>
        <dbReference type="Proteomes" id="UP000601768"/>
    </source>
</evidence>
<feature type="region of interest" description="Disordered" evidence="1">
    <location>
        <begin position="1"/>
        <end position="59"/>
    </location>
</feature>
<evidence type="ECO:0000256" key="1">
    <source>
        <dbReference type="SAM" id="MobiDB-lite"/>
    </source>
</evidence>
<dbReference type="RefSeq" id="WP_186507756.1">
    <property type="nucleotide sequence ID" value="NZ_JACNEP010000015.1"/>
</dbReference>
<organism evidence="2 3">
    <name type="scientific">Neptunicella marina</name>
    <dbReference type="NCBI Taxonomy" id="2125989"/>
    <lineage>
        <taxon>Bacteria</taxon>
        <taxon>Pseudomonadati</taxon>
        <taxon>Pseudomonadota</taxon>
        <taxon>Gammaproteobacteria</taxon>
        <taxon>Alteromonadales</taxon>
        <taxon>Alteromonadaceae</taxon>
        <taxon>Neptunicella</taxon>
    </lineage>
</organism>
<reference evidence="2" key="1">
    <citation type="journal article" date="2018" name="Int. J. Syst. Evol. Microbiol.">
        <title>Neptunicella marina gen. nov., sp. nov., isolated from surface seawater.</title>
        <authorList>
            <person name="Liu X."/>
            <person name="Lai Q."/>
            <person name="Du Y."/>
            <person name="Zhang X."/>
            <person name="Liu Z."/>
            <person name="Sun F."/>
            <person name="Shao Z."/>
        </authorList>
    </citation>
    <scope>NUCLEOTIDE SEQUENCE</scope>
    <source>
        <strain evidence="2">S27-2</strain>
    </source>
</reference>
<evidence type="ECO:0000313" key="2">
    <source>
        <dbReference type="EMBL" id="MBC3767238.1"/>
    </source>
</evidence>
<comment type="caution">
    <text evidence="2">The sequence shown here is derived from an EMBL/GenBank/DDBJ whole genome shotgun (WGS) entry which is preliminary data.</text>
</comment>
<protein>
    <submittedName>
        <fullName evidence="2">Uncharacterized protein</fullName>
    </submittedName>
</protein>
<gene>
    <name evidence="2" type="ORF">H8B19_15260</name>
</gene>
<reference evidence="2" key="2">
    <citation type="submission" date="2020-08" db="EMBL/GenBank/DDBJ databases">
        <authorList>
            <person name="Lai Q."/>
        </authorList>
    </citation>
    <scope>NUCLEOTIDE SEQUENCE</scope>
    <source>
        <strain evidence="2">S27-2</strain>
    </source>
</reference>
<dbReference type="Proteomes" id="UP000601768">
    <property type="component" value="Unassembled WGS sequence"/>
</dbReference>
<keyword evidence="3" id="KW-1185">Reference proteome</keyword>